<dbReference type="InterPro" id="IPR004827">
    <property type="entry name" value="bZIP"/>
</dbReference>
<name>A0AAV6WQN0_9LAMI</name>
<dbReference type="GO" id="GO:0003700">
    <property type="term" value="F:DNA-binding transcription factor activity"/>
    <property type="evidence" value="ECO:0007669"/>
    <property type="project" value="InterPro"/>
</dbReference>
<keyword evidence="5" id="KW-0238">DNA-binding</keyword>
<evidence type="ECO:0000256" key="1">
    <source>
        <dbReference type="ARBA" id="ARBA00004123"/>
    </source>
</evidence>
<sequence>MVDCGGDVAQNDKEEETIDWDWDHLLDNIPDDDLNFDLFFDDGLSPGSSSLSIDDIEQYLMLDSDSNNQNLISHHHDLSINNVQQHLLDPSPADSTSGADILEAKEKENNVVVDSVDDGDDPVAKKRKRQMRNRDAAVRSRERKKMFVKDLEMKSKYYEAECKRLGILLQCCLAENQALRLSMHNSKAFDVSMSKQESAVLLLESLLLGSLLGFLGIIYLLILPTHLLEMGLLLNVDSVEWVSPAPRETGSKDYRVLLFHSFMMGKKCKASRSRMKLSLSTAEVII</sequence>
<evidence type="ECO:0000256" key="4">
    <source>
        <dbReference type="ARBA" id="ARBA00023015"/>
    </source>
</evidence>
<comment type="caution">
    <text evidence="11">The sequence shown here is derived from an EMBL/GenBank/DDBJ whole genome shotgun (WGS) entry which is preliminary data.</text>
</comment>
<reference evidence="11" key="1">
    <citation type="submission" date="2019-10" db="EMBL/GenBank/DDBJ databases">
        <authorList>
            <person name="Zhang R."/>
            <person name="Pan Y."/>
            <person name="Wang J."/>
            <person name="Ma R."/>
            <person name="Yu S."/>
        </authorList>
    </citation>
    <scope>NUCLEOTIDE SEQUENCE</scope>
    <source>
        <strain evidence="11">LA-IB0</strain>
        <tissue evidence="11">Leaf</tissue>
    </source>
</reference>
<dbReference type="Gene3D" id="1.20.5.170">
    <property type="match status" value="1"/>
</dbReference>
<dbReference type="PANTHER" id="PTHR47416:SF8">
    <property type="entry name" value="BASIC-LEUCINE ZIPPER TRANSCRIPTION FACTOR E-RELATED"/>
    <property type="match status" value="1"/>
</dbReference>
<keyword evidence="9" id="KW-0472">Membrane</keyword>
<dbReference type="SMART" id="SM00338">
    <property type="entry name" value="BRLZ"/>
    <property type="match status" value="1"/>
</dbReference>
<dbReference type="SUPFAM" id="SSF57959">
    <property type="entry name" value="Leucine zipper domain"/>
    <property type="match status" value="1"/>
</dbReference>
<accession>A0AAV6WQN0</accession>
<dbReference type="PROSITE" id="PS50217">
    <property type="entry name" value="BZIP"/>
    <property type="match status" value="1"/>
</dbReference>
<dbReference type="PANTHER" id="PTHR47416">
    <property type="entry name" value="BASIC-LEUCINE ZIPPER TRANSCRIPTION FACTOR F-RELATED"/>
    <property type="match status" value="1"/>
</dbReference>
<evidence type="ECO:0000313" key="11">
    <source>
        <dbReference type="EMBL" id="KAG8369310.1"/>
    </source>
</evidence>
<keyword evidence="6" id="KW-0804">Transcription</keyword>
<keyword evidence="4" id="KW-0805">Transcription regulation</keyword>
<dbReference type="GO" id="GO:0003677">
    <property type="term" value="F:DNA binding"/>
    <property type="evidence" value="ECO:0007669"/>
    <property type="project" value="UniProtKB-KW"/>
</dbReference>
<dbReference type="Proteomes" id="UP000826271">
    <property type="component" value="Unassembled WGS sequence"/>
</dbReference>
<organism evidence="11 12">
    <name type="scientific">Buddleja alternifolia</name>
    <dbReference type="NCBI Taxonomy" id="168488"/>
    <lineage>
        <taxon>Eukaryota</taxon>
        <taxon>Viridiplantae</taxon>
        <taxon>Streptophyta</taxon>
        <taxon>Embryophyta</taxon>
        <taxon>Tracheophyta</taxon>
        <taxon>Spermatophyta</taxon>
        <taxon>Magnoliopsida</taxon>
        <taxon>eudicotyledons</taxon>
        <taxon>Gunneridae</taxon>
        <taxon>Pentapetalae</taxon>
        <taxon>asterids</taxon>
        <taxon>lamiids</taxon>
        <taxon>Lamiales</taxon>
        <taxon>Scrophulariaceae</taxon>
        <taxon>Buddlejeae</taxon>
        <taxon>Buddleja</taxon>
    </lineage>
</organism>
<feature type="transmembrane region" description="Helical" evidence="9">
    <location>
        <begin position="199"/>
        <end position="222"/>
    </location>
</feature>
<feature type="region of interest" description="Disordered" evidence="8">
    <location>
        <begin position="114"/>
        <end position="135"/>
    </location>
</feature>
<dbReference type="CDD" id="cd14704">
    <property type="entry name" value="bZIP_HY5-like"/>
    <property type="match status" value="1"/>
</dbReference>
<gene>
    <name evidence="11" type="ORF">BUALT_Bualt15G0138000</name>
</gene>
<dbReference type="Pfam" id="PF00170">
    <property type="entry name" value="bZIP_1"/>
    <property type="match status" value="1"/>
</dbReference>
<evidence type="ECO:0000256" key="9">
    <source>
        <dbReference type="SAM" id="Phobius"/>
    </source>
</evidence>
<evidence type="ECO:0000259" key="10">
    <source>
        <dbReference type="PROSITE" id="PS50217"/>
    </source>
</evidence>
<keyword evidence="9" id="KW-0812">Transmembrane</keyword>
<dbReference type="GO" id="GO:0005634">
    <property type="term" value="C:nucleus"/>
    <property type="evidence" value="ECO:0007669"/>
    <property type="project" value="UniProtKB-SubCell"/>
</dbReference>
<feature type="domain" description="BZIP" evidence="10">
    <location>
        <begin position="123"/>
        <end position="165"/>
    </location>
</feature>
<evidence type="ECO:0000256" key="3">
    <source>
        <dbReference type="ARBA" id="ARBA00007163"/>
    </source>
</evidence>
<dbReference type="EMBL" id="WHWC01000015">
    <property type="protein sequence ID" value="KAG8369310.1"/>
    <property type="molecule type" value="Genomic_DNA"/>
</dbReference>
<evidence type="ECO:0000256" key="8">
    <source>
        <dbReference type="SAM" id="MobiDB-lite"/>
    </source>
</evidence>
<dbReference type="AlphaFoldDB" id="A0AAV6WQN0"/>
<dbReference type="InterPro" id="IPR046347">
    <property type="entry name" value="bZIP_sf"/>
</dbReference>
<dbReference type="PROSITE" id="PS00036">
    <property type="entry name" value="BZIP_BASIC"/>
    <property type="match status" value="1"/>
</dbReference>
<proteinExistence type="inferred from homology"/>
<evidence type="ECO:0000256" key="6">
    <source>
        <dbReference type="ARBA" id="ARBA00023163"/>
    </source>
</evidence>
<keyword evidence="7" id="KW-0539">Nucleus</keyword>
<evidence type="ECO:0000256" key="2">
    <source>
        <dbReference type="ARBA" id="ARBA00004389"/>
    </source>
</evidence>
<keyword evidence="9" id="KW-1133">Transmembrane helix</keyword>
<evidence type="ECO:0000256" key="5">
    <source>
        <dbReference type="ARBA" id="ARBA00023125"/>
    </source>
</evidence>
<dbReference type="GO" id="GO:0005789">
    <property type="term" value="C:endoplasmic reticulum membrane"/>
    <property type="evidence" value="ECO:0007669"/>
    <property type="project" value="UniProtKB-SubCell"/>
</dbReference>
<keyword evidence="12" id="KW-1185">Reference proteome</keyword>
<comment type="similarity">
    <text evidence="3">Belongs to the bZIP family.</text>
</comment>
<protein>
    <recommendedName>
        <fullName evidence="10">BZIP domain-containing protein</fullName>
    </recommendedName>
</protein>
<evidence type="ECO:0000313" key="12">
    <source>
        <dbReference type="Proteomes" id="UP000826271"/>
    </source>
</evidence>
<evidence type="ECO:0000256" key="7">
    <source>
        <dbReference type="ARBA" id="ARBA00023242"/>
    </source>
</evidence>
<comment type="subcellular location">
    <subcellularLocation>
        <location evidence="2">Endoplasmic reticulum membrane</location>
        <topology evidence="2">Single-pass membrane protein</topology>
    </subcellularLocation>
    <subcellularLocation>
        <location evidence="1">Nucleus</location>
    </subcellularLocation>
</comment>